<dbReference type="EMBL" id="GBXM01032565">
    <property type="protein sequence ID" value="JAH76012.1"/>
    <property type="molecule type" value="Transcribed_RNA"/>
</dbReference>
<dbReference type="AlphaFoldDB" id="A0A0E9VD87"/>
<proteinExistence type="predicted"/>
<sequence>MAKRISNGNEIAVLLHLKH</sequence>
<organism evidence="1">
    <name type="scientific">Anguilla anguilla</name>
    <name type="common">European freshwater eel</name>
    <name type="synonym">Muraena anguilla</name>
    <dbReference type="NCBI Taxonomy" id="7936"/>
    <lineage>
        <taxon>Eukaryota</taxon>
        <taxon>Metazoa</taxon>
        <taxon>Chordata</taxon>
        <taxon>Craniata</taxon>
        <taxon>Vertebrata</taxon>
        <taxon>Euteleostomi</taxon>
        <taxon>Actinopterygii</taxon>
        <taxon>Neopterygii</taxon>
        <taxon>Teleostei</taxon>
        <taxon>Anguilliformes</taxon>
        <taxon>Anguillidae</taxon>
        <taxon>Anguilla</taxon>
    </lineage>
</organism>
<reference evidence="1" key="1">
    <citation type="submission" date="2014-11" db="EMBL/GenBank/DDBJ databases">
        <authorList>
            <person name="Amaro Gonzalez C."/>
        </authorList>
    </citation>
    <scope>NUCLEOTIDE SEQUENCE</scope>
</reference>
<reference evidence="1" key="2">
    <citation type="journal article" date="2015" name="Fish Shellfish Immunol.">
        <title>Early steps in the European eel (Anguilla anguilla)-Vibrio vulnificus interaction in the gills: Role of the RtxA13 toxin.</title>
        <authorList>
            <person name="Callol A."/>
            <person name="Pajuelo D."/>
            <person name="Ebbesson L."/>
            <person name="Teles M."/>
            <person name="MacKenzie S."/>
            <person name="Amaro C."/>
        </authorList>
    </citation>
    <scope>NUCLEOTIDE SEQUENCE</scope>
</reference>
<protein>
    <submittedName>
        <fullName evidence="1">Uncharacterized protein</fullName>
    </submittedName>
</protein>
<evidence type="ECO:0000313" key="1">
    <source>
        <dbReference type="EMBL" id="JAH76012.1"/>
    </source>
</evidence>
<accession>A0A0E9VD87</accession>
<name>A0A0E9VD87_ANGAN</name>
<dbReference type="EMBL" id="GBXM01030601">
    <property type="protein sequence ID" value="JAH77976.1"/>
    <property type="molecule type" value="Transcribed_RNA"/>
</dbReference>